<dbReference type="PaxDb" id="273075-Ta0121"/>
<dbReference type="AlphaFoldDB" id="Q9HLV4"/>
<dbReference type="EnsemblBacteria" id="CAC11268">
    <property type="protein sequence ID" value="CAC11268"/>
    <property type="gene ID" value="CAC11268"/>
</dbReference>
<dbReference type="InterPro" id="IPR001753">
    <property type="entry name" value="Enoyl-CoA_hydra/iso"/>
</dbReference>
<dbReference type="Proteomes" id="UP000001024">
    <property type="component" value="Chromosome"/>
</dbReference>
<dbReference type="PANTHER" id="PTHR11941">
    <property type="entry name" value="ENOYL-COA HYDRATASE-RELATED"/>
    <property type="match status" value="1"/>
</dbReference>
<dbReference type="HOGENOM" id="CLU_009834_7_6_2"/>
<reference evidence="2 3" key="1">
    <citation type="journal article" date="2000" name="Nature">
        <title>The genome sequence of the thermoacidophilic scavenger Thermoplasma acidophilum.</title>
        <authorList>
            <person name="Ruepp A."/>
            <person name="Graml W."/>
            <person name="Santos-Martinez M.L."/>
            <person name="Koretke K.K."/>
            <person name="Volker C."/>
            <person name="Mewes H.W."/>
            <person name="Frishman D."/>
            <person name="Stocker S."/>
            <person name="Lupas A.N."/>
            <person name="Baumeister W."/>
        </authorList>
    </citation>
    <scope>NUCLEOTIDE SEQUENCE [LARGE SCALE GENOMIC DNA]</scope>
    <source>
        <strain evidence="3">ATCC 25905 / DSM 1728 / JCM 9062 / NBRC 15155 / AMRC-C165</strain>
    </source>
</reference>
<dbReference type="Pfam" id="PF00378">
    <property type="entry name" value="ECH_1"/>
    <property type="match status" value="1"/>
</dbReference>
<accession>Q9HLV4</accession>
<keyword evidence="3" id="KW-1185">Reference proteome</keyword>
<dbReference type="eggNOG" id="arCOG00239">
    <property type="taxonomic scope" value="Archaea"/>
</dbReference>
<dbReference type="InterPro" id="IPR014748">
    <property type="entry name" value="Enoyl-CoA_hydra_C"/>
</dbReference>
<dbReference type="SUPFAM" id="SSF52096">
    <property type="entry name" value="ClpP/crotonase"/>
    <property type="match status" value="1"/>
</dbReference>
<name>Q9HLV4_THEAC</name>
<dbReference type="KEGG" id="tac:Ta0121"/>
<evidence type="ECO:0000313" key="3">
    <source>
        <dbReference type="Proteomes" id="UP000001024"/>
    </source>
</evidence>
<dbReference type="EMBL" id="AL445063">
    <property type="protein sequence ID" value="CAC11268.1"/>
    <property type="molecule type" value="Genomic_DNA"/>
</dbReference>
<dbReference type="Gene3D" id="1.10.12.10">
    <property type="entry name" value="Lyase 2-enoyl-coa Hydratase, Chain A, domain 2"/>
    <property type="match status" value="1"/>
</dbReference>
<evidence type="ECO:0000313" key="2">
    <source>
        <dbReference type="EMBL" id="CAC11268.1"/>
    </source>
</evidence>
<protein>
    <submittedName>
        <fullName evidence="2">3-HYDROXYBUTYRYL-COA DEHYDRATASE related protein</fullName>
    </submittedName>
</protein>
<proteinExistence type="predicted"/>
<dbReference type="STRING" id="273075.gene:9571335"/>
<keyword evidence="1" id="KW-0456">Lyase</keyword>
<dbReference type="GO" id="GO:0006635">
    <property type="term" value="P:fatty acid beta-oxidation"/>
    <property type="evidence" value="ECO:0007669"/>
    <property type="project" value="TreeGrafter"/>
</dbReference>
<sequence>MKNMVGSAIYVYLDRPDKKNALDIESIKGLEKALDEACSDEKIRAVAISGKGKDFSAGADIDMLSSFDSSSAYEFRMAMNRLSRKMRDLPKPVIAILKGYSLGGGLELAESADIRIALKDAIIGQPEVSIGINAGAGGNVILPRIVGSGIAMYMAMSGRRMNASEAKAIGLVDEVVDDEDQARKIVEDISSKPAVTLQYIKKLVNASLDLPVDRAMEEEALYFSMLFTRKEVTDLLNRWRKR</sequence>
<dbReference type="InParanoid" id="Q9HLV4"/>
<gene>
    <name evidence="2" type="ordered locus">Ta0121</name>
</gene>
<organism evidence="2 3">
    <name type="scientific">Thermoplasma acidophilum (strain ATCC 25905 / DSM 1728 / JCM 9062 / NBRC 15155 / AMRC-C165)</name>
    <dbReference type="NCBI Taxonomy" id="273075"/>
    <lineage>
        <taxon>Archaea</taxon>
        <taxon>Methanobacteriati</taxon>
        <taxon>Thermoplasmatota</taxon>
        <taxon>Thermoplasmata</taxon>
        <taxon>Thermoplasmatales</taxon>
        <taxon>Thermoplasmataceae</taxon>
        <taxon>Thermoplasma</taxon>
    </lineage>
</organism>
<dbReference type="InterPro" id="IPR029045">
    <property type="entry name" value="ClpP/crotonase-like_dom_sf"/>
</dbReference>
<dbReference type="PANTHER" id="PTHR11941:SF54">
    <property type="entry name" value="ENOYL-COA HYDRATASE, MITOCHONDRIAL"/>
    <property type="match status" value="1"/>
</dbReference>
<dbReference type="Gene3D" id="3.90.226.10">
    <property type="entry name" value="2-enoyl-CoA Hydratase, Chain A, domain 1"/>
    <property type="match status" value="1"/>
</dbReference>
<dbReference type="CDD" id="cd06558">
    <property type="entry name" value="crotonase-like"/>
    <property type="match status" value="1"/>
</dbReference>
<evidence type="ECO:0000256" key="1">
    <source>
        <dbReference type="ARBA" id="ARBA00023239"/>
    </source>
</evidence>
<dbReference type="GO" id="GO:0016829">
    <property type="term" value="F:lyase activity"/>
    <property type="evidence" value="ECO:0007669"/>
    <property type="project" value="UniProtKB-KW"/>
</dbReference>